<keyword evidence="3" id="KW-1185">Reference proteome</keyword>
<dbReference type="AlphaFoldDB" id="A0AAV4BPP8"/>
<organism evidence="2 3">
    <name type="scientific">Plakobranchus ocellatus</name>
    <dbReference type="NCBI Taxonomy" id="259542"/>
    <lineage>
        <taxon>Eukaryota</taxon>
        <taxon>Metazoa</taxon>
        <taxon>Spiralia</taxon>
        <taxon>Lophotrochozoa</taxon>
        <taxon>Mollusca</taxon>
        <taxon>Gastropoda</taxon>
        <taxon>Heterobranchia</taxon>
        <taxon>Euthyneura</taxon>
        <taxon>Panpulmonata</taxon>
        <taxon>Sacoglossa</taxon>
        <taxon>Placobranchoidea</taxon>
        <taxon>Plakobranchidae</taxon>
        <taxon>Plakobranchus</taxon>
    </lineage>
</organism>
<dbReference type="EMBL" id="BLXT01005315">
    <property type="protein sequence ID" value="GFO22084.1"/>
    <property type="molecule type" value="Genomic_DNA"/>
</dbReference>
<dbReference type="Proteomes" id="UP000735302">
    <property type="component" value="Unassembled WGS sequence"/>
</dbReference>
<evidence type="ECO:0000313" key="3">
    <source>
        <dbReference type="Proteomes" id="UP000735302"/>
    </source>
</evidence>
<feature type="compositionally biased region" description="Basic and acidic residues" evidence="1">
    <location>
        <begin position="71"/>
        <end position="87"/>
    </location>
</feature>
<gene>
    <name evidence="2" type="ORF">PoB_004858900</name>
</gene>
<accession>A0AAV4BPP8</accession>
<evidence type="ECO:0000313" key="2">
    <source>
        <dbReference type="EMBL" id="GFO22084.1"/>
    </source>
</evidence>
<name>A0AAV4BPP8_9GAST</name>
<feature type="region of interest" description="Disordered" evidence="1">
    <location>
        <begin position="68"/>
        <end position="93"/>
    </location>
</feature>
<protein>
    <submittedName>
        <fullName evidence="2">Uncharacterized protein</fullName>
    </submittedName>
</protein>
<sequence length="311" mass="33757">MAGNSRSSSKLGLHSDLVLDLDIDEDLPKEPECSVSEGDQGVTDTVPVANLILQPSAEQNTAADCANPKCIRSDEPETDKVPADRPRGINSTCSESSQVDLKRVNTCVAGNSLDNTDSKTIDPLEQEGDHNSEFLTCDVGLKLSDEAGISSTKSCALGTLVDLGLDRFVGLDLDPLYLDQDAYVSSNTEAQETFQDSNNNNHTAFISPATFQSRRCESIDLSTSSAPASVPFTSKPVSHSYETRSPYESMKATVAFEIDFSADQNTNDLQEMPKKAKNSLQEAFLHFRKKRQVGQPLLSLSCQPTQLCCIH</sequence>
<comment type="caution">
    <text evidence="2">The sequence shown here is derived from an EMBL/GenBank/DDBJ whole genome shotgun (WGS) entry which is preliminary data.</text>
</comment>
<proteinExistence type="predicted"/>
<evidence type="ECO:0000256" key="1">
    <source>
        <dbReference type="SAM" id="MobiDB-lite"/>
    </source>
</evidence>
<reference evidence="2 3" key="1">
    <citation type="journal article" date="2021" name="Elife">
        <title>Chloroplast acquisition without the gene transfer in kleptoplastic sea slugs, Plakobranchus ocellatus.</title>
        <authorList>
            <person name="Maeda T."/>
            <person name="Takahashi S."/>
            <person name="Yoshida T."/>
            <person name="Shimamura S."/>
            <person name="Takaki Y."/>
            <person name="Nagai Y."/>
            <person name="Toyoda A."/>
            <person name="Suzuki Y."/>
            <person name="Arimoto A."/>
            <person name="Ishii H."/>
            <person name="Satoh N."/>
            <person name="Nishiyama T."/>
            <person name="Hasebe M."/>
            <person name="Maruyama T."/>
            <person name="Minagawa J."/>
            <person name="Obokata J."/>
            <person name="Shigenobu S."/>
        </authorList>
    </citation>
    <scope>NUCLEOTIDE SEQUENCE [LARGE SCALE GENOMIC DNA]</scope>
</reference>